<dbReference type="SMART" id="SM00184">
    <property type="entry name" value="RING"/>
    <property type="match status" value="1"/>
</dbReference>
<keyword evidence="2 4" id="KW-0863">Zinc-finger</keyword>
<feature type="domain" description="RING-type" evidence="5">
    <location>
        <begin position="352"/>
        <end position="391"/>
    </location>
</feature>
<evidence type="ECO:0000313" key="8">
    <source>
        <dbReference type="Proteomes" id="UP000265703"/>
    </source>
</evidence>
<dbReference type="EMBL" id="QKYT01000052">
    <property type="protein sequence ID" value="RIA95981.1"/>
    <property type="molecule type" value="Genomic_DNA"/>
</dbReference>
<feature type="domain" description="SPX" evidence="6">
    <location>
        <begin position="1"/>
        <end position="316"/>
    </location>
</feature>
<dbReference type="STRING" id="658196.A0A397TLS5"/>
<reference evidence="7 8" key="1">
    <citation type="submission" date="2018-06" db="EMBL/GenBank/DDBJ databases">
        <title>Comparative genomics reveals the genomic features of Rhizophagus irregularis, R. cerebriforme, R. diaphanum and Gigaspora rosea, and their symbiotic lifestyle signature.</title>
        <authorList>
            <person name="Morin E."/>
            <person name="San Clemente H."/>
            <person name="Chen E.C.H."/>
            <person name="De La Providencia I."/>
            <person name="Hainaut M."/>
            <person name="Kuo A."/>
            <person name="Kohler A."/>
            <person name="Murat C."/>
            <person name="Tang N."/>
            <person name="Roy S."/>
            <person name="Loubradou J."/>
            <person name="Henrissat B."/>
            <person name="Grigoriev I.V."/>
            <person name="Corradi N."/>
            <person name="Roux C."/>
            <person name="Martin F.M."/>
        </authorList>
    </citation>
    <scope>NUCLEOTIDE SEQUENCE [LARGE SCALE GENOMIC DNA]</scope>
    <source>
        <strain evidence="7 8">DAOM 227022</strain>
    </source>
</reference>
<evidence type="ECO:0000256" key="2">
    <source>
        <dbReference type="ARBA" id="ARBA00022771"/>
    </source>
</evidence>
<dbReference type="PROSITE" id="PS50089">
    <property type="entry name" value="ZF_RING_2"/>
    <property type="match status" value="1"/>
</dbReference>
<evidence type="ECO:0000256" key="3">
    <source>
        <dbReference type="ARBA" id="ARBA00022833"/>
    </source>
</evidence>
<dbReference type="Pfam" id="PF03105">
    <property type="entry name" value="SPX"/>
    <property type="match status" value="1"/>
</dbReference>
<protein>
    <submittedName>
        <fullName evidence="7">SPX domain-containing protein</fullName>
    </submittedName>
</protein>
<dbReference type="AlphaFoldDB" id="A0A397TLS5"/>
<dbReference type="InterPro" id="IPR018957">
    <property type="entry name" value="Znf_C3HC4_RING-type"/>
</dbReference>
<dbReference type="InterPro" id="IPR017907">
    <property type="entry name" value="Znf_RING_CS"/>
</dbReference>
<dbReference type="Gene3D" id="3.30.40.10">
    <property type="entry name" value="Zinc/RING finger domain, C3HC4 (zinc finger)"/>
    <property type="match status" value="1"/>
</dbReference>
<evidence type="ECO:0000259" key="5">
    <source>
        <dbReference type="PROSITE" id="PS50089"/>
    </source>
</evidence>
<proteinExistence type="predicted"/>
<dbReference type="OrthoDB" id="5588846at2759"/>
<keyword evidence="8" id="KW-1185">Reference proteome</keyword>
<dbReference type="PROSITE" id="PS51382">
    <property type="entry name" value="SPX"/>
    <property type="match status" value="1"/>
</dbReference>
<keyword evidence="1" id="KW-0479">Metal-binding</keyword>
<evidence type="ECO:0000313" key="7">
    <source>
        <dbReference type="EMBL" id="RIA95981.1"/>
    </source>
</evidence>
<dbReference type="InterPro" id="IPR001841">
    <property type="entry name" value="Znf_RING"/>
</dbReference>
<name>A0A397TLS5_9GLOM</name>
<gene>
    <name evidence="7" type="ORF">C1645_720921</name>
</gene>
<comment type="caution">
    <text evidence="7">The sequence shown here is derived from an EMBL/GenBank/DDBJ whole genome shotgun (WGS) entry which is preliminary data.</text>
</comment>
<organism evidence="7 8">
    <name type="scientific">Glomus cerebriforme</name>
    <dbReference type="NCBI Taxonomy" id="658196"/>
    <lineage>
        <taxon>Eukaryota</taxon>
        <taxon>Fungi</taxon>
        <taxon>Fungi incertae sedis</taxon>
        <taxon>Mucoromycota</taxon>
        <taxon>Glomeromycotina</taxon>
        <taxon>Glomeromycetes</taxon>
        <taxon>Glomerales</taxon>
        <taxon>Glomeraceae</taxon>
        <taxon>Glomus</taxon>
    </lineage>
</organism>
<dbReference type="InterPro" id="IPR004331">
    <property type="entry name" value="SPX_dom"/>
</dbReference>
<evidence type="ECO:0000256" key="4">
    <source>
        <dbReference type="PROSITE-ProRule" id="PRU00175"/>
    </source>
</evidence>
<dbReference type="GO" id="GO:0008270">
    <property type="term" value="F:zinc ion binding"/>
    <property type="evidence" value="ECO:0007669"/>
    <property type="project" value="UniProtKB-KW"/>
</dbReference>
<dbReference type="Proteomes" id="UP000265703">
    <property type="component" value="Unassembled WGS sequence"/>
</dbReference>
<dbReference type="Pfam" id="PF00097">
    <property type="entry name" value="zf-C3HC4"/>
    <property type="match status" value="1"/>
</dbReference>
<keyword evidence="3" id="KW-0862">Zinc</keyword>
<evidence type="ECO:0000256" key="1">
    <source>
        <dbReference type="ARBA" id="ARBA00022723"/>
    </source>
</evidence>
<dbReference type="InterPro" id="IPR013083">
    <property type="entry name" value="Znf_RING/FYVE/PHD"/>
</dbReference>
<sequence length="448" mass="52001">MKFGKCLGQTIKDVPSEWRPFAIQYKSLKRCIHKIVQELNDKGISRDILEALLDAAEAYKMEYSSEINPNHIRSYIKLDLDAYSSDIRSSHPLTEHSLESIQSDFMKFNLGSVSSLSSLPSTDSLDTESTISDPHYDLTAEAISVYNNPSTLHGMTYIELQTDGEFFDTLLEEMSQLNHLQQQNKDDYMDKVKKLDNNLIDVTSPYKKDMYTWREIFQLYLQAEIFIGTTEADRNEHDWENAQNQFKWFTDELSKTNLLHKFKLNSSRETFREFLGINNDLMIMKRFQYLNKTAMSKILKKHDKQTCLAASPNFEKLLERNSYFTGNLGKSLCHVLIKLLSTITPQLEDHTCPVCTFIYWKPIRLYCGHVFCVRCIIKANNKKMRNCPICRSEDAVYKADSSNLDKPLQNFIKLYFPREVNAKKEENGKQEIEELMGNSFSGTECRIS</sequence>
<dbReference type="SUPFAM" id="SSF57850">
    <property type="entry name" value="RING/U-box"/>
    <property type="match status" value="1"/>
</dbReference>
<dbReference type="PANTHER" id="PTHR23327:SF51">
    <property type="entry name" value="TRANSCRIPTIONAL REGULATOR OF YEAST FORM ADHERENCE 3"/>
    <property type="match status" value="1"/>
</dbReference>
<dbReference type="PROSITE" id="PS00518">
    <property type="entry name" value="ZF_RING_1"/>
    <property type="match status" value="1"/>
</dbReference>
<accession>A0A397TLS5</accession>
<evidence type="ECO:0000259" key="6">
    <source>
        <dbReference type="PROSITE" id="PS51382"/>
    </source>
</evidence>
<dbReference type="PANTHER" id="PTHR23327">
    <property type="entry name" value="RING FINGER PROTEIN 127"/>
    <property type="match status" value="1"/>
</dbReference>